<feature type="transmembrane region" description="Helical" evidence="1">
    <location>
        <begin position="133"/>
        <end position="153"/>
    </location>
</feature>
<evidence type="ECO:0000256" key="1">
    <source>
        <dbReference type="SAM" id="Phobius"/>
    </source>
</evidence>
<proteinExistence type="predicted"/>
<keyword evidence="4" id="KW-1185">Reference proteome</keyword>
<keyword evidence="1" id="KW-0812">Transmembrane</keyword>
<sequence>MGKQVVMDASNNNATRERKRIDWLDWVRGVAAVSVMLHHFAEKLSPEYADFSRTYFDMGRAGVVAFFVASGFVIPLTYARQRTDVFFVRRVTRLYPLYLLILLITVLVQPQGSWSDPRWWLEIALNATMLQELVIPSLVGVAWTLTIEWLFYYQQIGAKLIGVLEKSWVLAYAWTGVFVLMVIAEYVTGSSLPITIPCLLAAAFLGQAFSMWYFGSLGSRAFLTSLTIVIGVLAIASASRSSVEADVWPGPLYAISFVGGLAFVLVAYLLRNKLRLPWAVWLGSLSYAVYLVHSLLTELPDLTDSAPVKWALAGVGIVGTVLISWFLHENLEQKFITWGRKYSPRQRNYSAP</sequence>
<feature type="transmembrane region" description="Helical" evidence="1">
    <location>
        <begin position="194"/>
        <end position="214"/>
    </location>
</feature>
<dbReference type="EMBL" id="CP015961">
    <property type="protein sequence ID" value="ANI91619.1"/>
    <property type="molecule type" value="Genomic_DNA"/>
</dbReference>
<accession>A0A173LIK8</accession>
<name>A0A173LIK8_9ACTN</name>
<feature type="transmembrane region" description="Helical" evidence="1">
    <location>
        <begin position="21"/>
        <end position="41"/>
    </location>
</feature>
<dbReference type="PANTHER" id="PTHR23028">
    <property type="entry name" value="ACETYLTRANSFERASE"/>
    <property type="match status" value="1"/>
</dbReference>
<dbReference type="AlphaFoldDB" id="A0A173LIK8"/>
<dbReference type="InterPro" id="IPR002656">
    <property type="entry name" value="Acyl_transf_3_dom"/>
</dbReference>
<dbReference type="Pfam" id="PF01757">
    <property type="entry name" value="Acyl_transf_3"/>
    <property type="match status" value="1"/>
</dbReference>
<keyword evidence="1" id="KW-0472">Membrane</keyword>
<dbReference type="STRING" id="499555.BJL86_0825"/>
<keyword evidence="1" id="KW-1133">Transmembrane helix</keyword>
<dbReference type="PANTHER" id="PTHR23028:SF53">
    <property type="entry name" value="ACYL_TRANSF_3 DOMAIN-CONTAINING PROTEIN"/>
    <property type="match status" value="1"/>
</dbReference>
<dbReference type="GO" id="GO:0000271">
    <property type="term" value="P:polysaccharide biosynthetic process"/>
    <property type="evidence" value="ECO:0007669"/>
    <property type="project" value="TreeGrafter"/>
</dbReference>
<reference evidence="3 4" key="1">
    <citation type="submission" date="2016-06" db="EMBL/GenBank/DDBJ databases">
        <title>Complete genome sequence of a saline-alkali tolerant type strain Dietzia timorensis ID05-A0528T.</title>
        <authorList>
            <person name="Wu X."/>
        </authorList>
    </citation>
    <scope>NUCLEOTIDE SEQUENCE [LARGE SCALE GENOMIC DNA]</scope>
    <source>
        <strain evidence="3 4">ID05-A0528</strain>
    </source>
</reference>
<protein>
    <recommendedName>
        <fullName evidence="2">Acyltransferase 3 domain-containing protein</fullName>
    </recommendedName>
</protein>
<feature type="transmembrane region" description="Helical" evidence="1">
    <location>
        <begin position="278"/>
        <end position="296"/>
    </location>
</feature>
<dbReference type="InterPro" id="IPR050879">
    <property type="entry name" value="Acyltransferase_3"/>
</dbReference>
<feature type="transmembrane region" description="Helical" evidence="1">
    <location>
        <begin position="61"/>
        <end position="79"/>
    </location>
</feature>
<dbReference type="GO" id="GO:0016020">
    <property type="term" value="C:membrane"/>
    <property type="evidence" value="ECO:0007669"/>
    <property type="project" value="TreeGrafter"/>
</dbReference>
<evidence type="ECO:0000313" key="4">
    <source>
        <dbReference type="Proteomes" id="UP000186104"/>
    </source>
</evidence>
<dbReference type="Proteomes" id="UP000186104">
    <property type="component" value="Chromosome"/>
</dbReference>
<feature type="domain" description="Acyltransferase 3" evidence="2">
    <location>
        <begin position="21"/>
        <end position="328"/>
    </location>
</feature>
<dbReference type="KEGG" id="dtm:BJL86_0825"/>
<organism evidence="3 4">
    <name type="scientific">Dietzia timorensis</name>
    <dbReference type="NCBI Taxonomy" id="499555"/>
    <lineage>
        <taxon>Bacteria</taxon>
        <taxon>Bacillati</taxon>
        <taxon>Actinomycetota</taxon>
        <taxon>Actinomycetes</taxon>
        <taxon>Mycobacteriales</taxon>
        <taxon>Dietziaceae</taxon>
        <taxon>Dietzia</taxon>
    </lineage>
</organism>
<gene>
    <name evidence="3" type="ORF">BJL86_0825</name>
</gene>
<feature type="transmembrane region" description="Helical" evidence="1">
    <location>
        <begin position="308"/>
        <end position="327"/>
    </location>
</feature>
<feature type="transmembrane region" description="Helical" evidence="1">
    <location>
        <begin position="251"/>
        <end position="271"/>
    </location>
</feature>
<evidence type="ECO:0000259" key="2">
    <source>
        <dbReference type="Pfam" id="PF01757"/>
    </source>
</evidence>
<feature type="transmembrane region" description="Helical" evidence="1">
    <location>
        <begin position="169"/>
        <end position="188"/>
    </location>
</feature>
<dbReference type="RefSeq" id="WP_067472253.1">
    <property type="nucleotide sequence ID" value="NZ_CP015961.1"/>
</dbReference>
<evidence type="ECO:0000313" key="3">
    <source>
        <dbReference type="EMBL" id="ANI91619.1"/>
    </source>
</evidence>
<feature type="transmembrane region" description="Helical" evidence="1">
    <location>
        <begin position="221"/>
        <end position="239"/>
    </location>
</feature>
<feature type="transmembrane region" description="Helical" evidence="1">
    <location>
        <begin position="91"/>
        <end position="113"/>
    </location>
</feature>
<dbReference type="GO" id="GO:0016747">
    <property type="term" value="F:acyltransferase activity, transferring groups other than amino-acyl groups"/>
    <property type="evidence" value="ECO:0007669"/>
    <property type="project" value="InterPro"/>
</dbReference>